<comment type="catalytic activity">
    <reaction evidence="1">
        <text>ATP + protein L-histidine = ADP + protein N-phospho-L-histidine.</text>
        <dbReference type="EC" id="2.7.13.3"/>
    </reaction>
</comment>
<proteinExistence type="predicted"/>
<dbReference type="EMBL" id="JAIQZJ010000009">
    <property type="protein sequence ID" value="MBZ5739717.1"/>
    <property type="molecule type" value="Genomic_DNA"/>
</dbReference>
<keyword evidence="7" id="KW-1133">Transmembrane helix</keyword>
<dbReference type="Gene3D" id="3.30.565.10">
    <property type="entry name" value="Histidine kinase-like ATPase, C-terminal domain"/>
    <property type="match status" value="1"/>
</dbReference>
<keyword evidence="6" id="KW-0902">Two-component regulatory system</keyword>
<feature type="domain" description="Histidine kinase" evidence="8">
    <location>
        <begin position="256"/>
        <end position="452"/>
    </location>
</feature>
<evidence type="ECO:0000256" key="1">
    <source>
        <dbReference type="ARBA" id="ARBA00000085"/>
    </source>
</evidence>
<dbReference type="PRINTS" id="PR00344">
    <property type="entry name" value="BCTRLSENSOR"/>
</dbReference>
<keyword evidence="7" id="KW-0472">Membrane</keyword>
<accession>A0ABS7UFS5</accession>
<feature type="transmembrane region" description="Helical" evidence="7">
    <location>
        <begin position="202"/>
        <end position="230"/>
    </location>
</feature>
<evidence type="ECO:0000313" key="9">
    <source>
        <dbReference type="EMBL" id="MBZ5739717.1"/>
    </source>
</evidence>
<name>A0ABS7UFS5_9ACTN</name>
<reference evidence="9 10" key="1">
    <citation type="submission" date="2021-09" db="EMBL/GenBank/DDBJ databases">
        <title>Whole genome sequence of Nocardioides sp. GBK3QG-3.</title>
        <authorList>
            <person name="Tuo L."/>
        </authorList>
    </citation>
    <scope>NUCLEOTIDE SEQUENCE [LARGE SCALE GENOMIC DNA]</scope>
    <source>
        <strain evidence="9 10">GBK3QG-3</strain>
    </source>
</reference>
<keyword evidence="3" id="KW-0597">Phosphoprotein</keyword>
<sequence length="454" mass="48728">MVAAVLPVLLAPLLAPDLRSWEGLADVSRISTLLIVLAADLLFYIAWRATGGPIGWLTLGLTALSLDALTLAAMMVTDSDALETHRAWATLVQIANAVGVLVLVALARRRTLRVDPLVAGIGIGLAATLTRAALVGIMPSMGLSDRQADLLQLVNLLMALLVAVGLFRLASQAAWAPWRITIAWVLLSLGHTAAYLASPPFLLTVVTIVTDILGAALIVSVAAALAWVALQDQRETLRRTRHELELVQMSVRDDAARLHEMRATVAGLTSAAQLIRREDLPEDRRDSIESMMESEMDRLQRLLQGSPSSEPTSLVDLDSTIEPLVVRHQLRGSKVRWRPTGERVSARRDDVAEVINVLLENAFQHAAGAGAWIYTRHIDGHVEVAVADAGPGVDQSVRPHIFEWGERSKSSGGSGIGLNVAQQLTVELGGYLRLVDSPALGATFVLGLPAEDAP</sequence>
<feature type="transmembrane region" description="Helical" evidence="7">
    <location>
        <begin position="118"/>
        <end position="138"/>
    </location>
</feature>
<dbReference type="InterPro" id="IPR050980">
    <property type="entry name" value="2C_sensor_his_kinase"/>
</dbReference>
<dbReference type="EC" id="2.7.13.3" evidence="2"/>
<protein>
    <recommendedName>
        <fullName evidence="2">histidine kinase</fullName>
        <ecNumber evidence="2">2.7.13.3</ecNumber>
    </recommendedName>
</protein>
<organism evidence="9 10">
    <name type="scientific">Nocardioides mangrovi</name>
    <dbReference type="NCBI Taxonomy" id="2874580"/>
    <lineage>
        <taxon>Bacteria</taxon>
        <taxon>Bacillati</taxon>
        <taxon>Actinomycetota</taxon>
        <taxon>Actinomycetes</taxon>
        <taxon>Propionibacteriales</taxon>
        <taxon>Nocardioidaceae</taxon>
        <taxon>Nocardioides</taxon>
    </lineage>
</organism>
<keyword evidence="7" id="KW-0812">Transmembrane</keyword>
<evidence type="ECO:0000256" key="3">
    <source>
        <dbReference type="ARBA" id="ARBA00022553"/>
    </source>
</evidence>
<feature type="transmembrane region" description="Helical" evidence="7">
    <location>
        <begin position="87"/>
        <end position="106"/>
    </location>
</feature>
<keyword evidence="10" id="KW-1185">Reference proteome</keyword>
<feature type="transmembrane region" description="Helical" evidence="7">
    <location>
        <begin position="176"/>
        <end position="196"/>
    </location>
</feature>
<dbReference type="CDD" id="cd00075">
    <property type="entry name" value="HATPase"/>
    <property type="match status" value="1"/>
</dbReference>
<feature type="transmembrane region" description="Helical" evidence="7">
    <location>
        <begin position="30"/>
        <end position="47"/>
    </location>
</feature>
<dbReference type="GO" id="GO:0016301">
    <property type="term" value="F:kinase activity"/>
    <property type="evidence" value="ECO:0007669"/>
    <property type="project" value="UniProtKB-KW"/>
</dbReference>
<dbReference type="InterPro" id="IPR005467">
    <property type="entry name" value="His_kinase_dom"/>
</dbReference>
<comment type="caution">
    <text evidence="9">The sequence shown here is derived from an EMBL/GenBank/DDBJ whole genome shotgun (WGS) entry which is preliminary data.</text>
</comment>
<evidence type="ECO:0000256" key="2">
    <source>
        <dbReference type="ARBA" id="ARBA00012438"/>
    </source>
</evidence>
<dbReference type="InterPro" id="IPR004358">
    <property type="entry name" value="Sig_transdc_His_kin-like_C"/>
</dbReference>
<evidence type="ECO:0000313" key="10">
    <source>
        <dbReference type="Proteomes" id="UP000780875"/>
    </source>
</evidence>
<gene>
    <name evidence="9" type="ORF">K8U61_16195</name>
</gene>
<dbReference type="PROSITE" id="PS50109">
    <property type="entry name" value="HIS_KIN"/>
    <property type="match status" value="1"/>
</dbReference>
<dbReference type="InterPro" id="IPR036890">
    <property type="entry name" value="HATPase_C_sf"/>
</dbReference>
<dbReference type="PANTHER" id="PTHR44936:SF9">
    <property type="entry name" value="SENSOR PROTEIN CREC"/>
    <property type="match status" value="1"/>
</dbReference>
<evidence type="ECO:0000259" key="8">
    <source>
        <dbReference type="PROSITE" id="PS50109"/>
    </source>
</evidence>
<dbReference type="Proteomes" id="UP000780875">
    <property type="component" value="Unassembled WGS sequence"/>
</dbReference>
<dbReference type="SUPFAM" id="SSF55874">
    <property type="entry name" value="ATPase domain of HSP90 chaperone/DNA topoisomerase II/histidine kinase"/>
    <property type="match status" value="1"/>
</dbReference>
<dbReference type="PANTHER" id="PTHR44936">
    <property type="entry name" value="SENSOR PROTEIN CREC"/>
    <property type="match status" value="1"/>
</dbReference>
<evidence type="ECO:0000256" key="4">
    <source>
        <dbReference type="ARBA" id="ARBA00022679"/>
    </source>
</evidence>
<dbReference type="InterPro" id="IPR003594">
    <property type="entry name" value="HATPase_dom"/>
</dbReference>
<evidence type="ECO:0000256" key="7">
    <source>
        <dbReference type="SAM" id="Phobius"/>
    </source>
</evidence>
<feature type="transmembrane region" description="Helical" evidence="7">
    <location>
        <begin position="150"/>
        <end position="169"/>
    </location>
</feature>
<dbReference type="Pfam" id="PF02518">
    <property type="entry name" value="HATPase_c"/>
    <property type="match status" value="1"/>
</dbReference>
<dbReference type="SMART" id="SM00387">
    <property type="entry name" value="HATPase_c"/>
    <property type="match status" value="1"/>
</dbReference>
<evidence type="ECO:0000256" key="5">
    <source>
        <dbReference type="ARBA" id="ARBA00022777"/>
    </source>
</evidence>
<evidence type="ECO:0000256" key="6">
    <source>
        <dbReference type="ARBA" id="ARBA00023012"/>
    </source>
</evidence>
<keyword evidence="4" id="KW-0808">Transferase</keyword>
<keyword evidence="5 9" id="KW-0418">Kinase</keyword>
<feature type="transmembrane region" description="Helical" evidence="7">
    <location>
        <begin position="54"/>
        <end position="75"/>
    </location>
</feature>